<reference evidence="1" key="1">
    <citation type="submission" date="2020-08" db="EMBL/GenBank/DDBJ databases">
        <title>Multicomponent nature underlies the extraordinary mechanical properties of spider dragline silk.</title>
        <authorList>
            <person name="Kono N."/>
            <person name="Nakamura H."/>
            <person name="Mori M."/>
            <person name="Yoshida Y."/>
            <person name="Ohtoshi R."/>
            <person name="Malay A.D."/>
            <person name="Moran D.A.P."/>
            <person name="Tomita M."/>
            <person name="Numata K."/>
            <person name="Arakawa K."/>
        </authorList>
    </citation>
    <scope>NUCLEOTIDE SEQUENCE</scope>
</reference>
<comment type="caution">
    <text evidence="1">The sequence shown here is derived from an EMBL/GenBank/DDBJ whole genome shotgun (WGS) entry which is preliminary data.</text>
</comment>
<gene>
    <name evidence="1" type="ORF">NPIL_27411</name>
</gene>
<dbReference type="Proteomes" id="UP000887013">
    <property type="component" value="Unassembled WGS sequence"/>
</dbReference>
<sequence>MLQCLRVLKDNGTLVQKPLKSTFDGLKPAEDLESLLFTCEVTKTSFRVLDLIQTSKEMDAFWIPPEKLLSCWNINSAQRTDVEEERALKTNFGTRIPLQVLHNKVI</sequence>
<protein>
    <submittedName>
        <fullName evidence="1">Uncharacterized protein</fullName>
    </submittedName>
</protein>
<accession>A0A8X6P3Y5</accession>
<keyword evidence="2" id="KW-1185">Reference proteome</keyword>
<evidence type="ECO:0000313" key="2">
    <source>
        <dbReference type="Proteomes" id="UP000887013"/>
    </source>
</evidence>
<proteinExistence type="predicted"/>
<evidence type="ECO:0000313" key="1">
    <source>
        <dbReference type="EMBL" id="GFT49637.1"/>
    </source>
</evidence>
<dbReference type="EMBL" id="BMAW01016547">
    <property type="protein sequence ID" value="GFT49637.1"/>
    <property type="molecule type" value="Genomic_DNA"/>
</dbReference>
<name>A0A8X6P3Y5_NEPPI</name>
<organism evidence="1 2">
    <name type="scientific">Nephila pilipes</name>
    <name type="common">Giant wood spider</name>
    <name type="synonym">Nephila maculata</name>
    <dbReference type="NCBI Taxonomy" id="299642"/>
    <lineage>
        <taxon>Eukaryota</taxon>
        <taxon>Metazoa</taxon>
        <taxon>Ecdysozoa</taxon>
        <taxon>Arthropoda</taxon>
        <taxon>Chelicerata</taxon>
        <taxon>Arachnida</taxon>
        <taxon>Araneae</taxon>
        <taxon>Araneomorphae</taxon>
        <taxon>Entelegynae</taxon>
        <taxon>Araneoidea</taxon>
        <taxon>Nephilidae</taxon>
        <taxon>Nephila</taxon>
    </lineage>
</organism>
<dbReference type="AlphaFoldDB" id="A0A8X6P3Y5"/>